<dbReference type="EMBL" id="AB240454">
    <property type="protein sequence ID" value="BAE93938.1"/>
    <property type="molecule type" value="Genomic_DNA"/>
</dbReference>
<dbReference type="PANTHER" id="PTHR47515:SF1">
    <property type="entry name" value="BLR2054 PROTEIN"/>
    <property type="match status" value="1"/>
</dbReference>
<evidence type="ECO:0008006" key="2">
    <source>
        <dbReference type="Google" id="ProtNLM"/>
    </source>
</evidence>
<evidence type="ECO:0000313" key="1">
    <source>
        <dbReference type="EMBL" id="BAE93938.1"/>
    </source>
</evidence>
<accession>Q1MWN0</accession>
<reference evidence="1" key="1">
    <citation type="journal article" date="2006" name="Microbiology (Mosc.)">
        <title>Functional and transcriptional analyses of the initial oxygenase genes for acenaphthene degradation from Sphingomonas sp. strain A4.</title>
        <authorList>
            <person name="Kouzuma A."/>
            <person name="Pinyakong O."/>
            <person name="Nojiri H."/>
            <person name="Omori T."/>
            <person name="Yamane H."/>
            <person name="Habe H."/>
        </authorList>
    </citation>
    <scope>NUCLEOTIDE SEQUENCE</scope>
    <source>
        <strain evidence="1">A4</strain>
    </source>
</reference>
<proteinExistence type="predicted"/>
<protein>
    <recommendedName>
        <fullName evidence="2">Transposase</fullName>
    </recommendedName>
</protein>
<dbReference type="AlphaFoldDB" id="Q1MWN0"/>
<sequence>MSERRACRVINADRKSVRYRSTRDGEGALREKLRELANQRRRFGYRRLHILLRREWTCNGFVPVT</sequence>
<organism evidence="1">
    <name type="scientific">Sphingomonas sp. A4</name>
    <dbReference type="NCBI Taxonomy" id="223555"/>
    <lineage>
        <taxon>Bacteria</taxon>
        <taxon>Pseudomonadati</taxon>
        <taxon>Pseudomonadota</taxon>
        <taxon>Alphaproteobacteria</taxon>
        <taxon>Sphingomonadales</taxon>
        <taxon>Sphingomonadaceae</taxon>
        <taxon>Sphingomonas</taxon>
    </lineage>
</organism>
<name>Q1MWN0_9SPHN</name>
<dbReference type="PANTHER" id="PTHR47515">
    <property type="entry name" value="LOW CALCIUM RESPONSE LOCUS PROTEIN T"/>
    <property type="match status" value="1"/>
</dbReference>